<keyword evidence="3" id="KW-1003">Cell membrane</keyword>
<keyword evidence="6 7" id="KW-0472">Membrane</keyword>
<dbReference type="GO" id="GO:0005886">
    <property type="term" value="C:plasma membrane"/>
    <property type="evidence" value="ECO:0007669"/>
    <property type="project" value="UniProtKB-SubCell"/>
</dbReference>
<dbReference type="RefSeq" id="WP_007859414.1">
    <property type="nucleotide sequence ID" value="NZ_KQ235883.1"/>
</dbReference>
<accession>A0A0J9BQV5</accession>
<dbReference type="Pfam" id="PF00528">
    <property type="entry name" value="BPD_transp_1"/>
    <property type="match status" value="1"/>
</dbReference>
<dbReference type="PANTHER" id="PTHR43744">
    <property type="entry name" value="ABC TRANSPORTER PERMEASE PROTEIN MG189-RELATED-RELATED"/>
    <property type="match status" value="1"/>
</dbReference>
<dbReference type="PATRIC" id="fig|742734.4.peg.5163"/>
<evidence type="ECO:0000313" key="10">
    <source>
        <dbReference type="Proteomes" id="UP000037392"/>
    </source>
</evidence>
<comment type="subcellular location">
    <subcellularLocation>
        <location evidence="1 7">Cell membrane</location>
        <topology evidence="1 7">Multi-pass membrane protein</topology>
    </subcellularLocation>
</comment>
<feature type="transmembrane region" description="Helical" evidence="7">
    <location>
        <begin position="190"/>
        <end position="213"/>
    </location>
</feature>
<dbReference type="Gene3D" id="1.10.3720.10">
    <property type="entry name" value="MetI-like"/>
    <property type="match status" value="1"/>
</dbReference>
<dbReference type="PROSITE" id="PS50928">
    <property type="entry name" value="ABC_TM1"/>
    <property type="match status" value="1"/>
</dbReference>
<evidence type="ECO:0000256" key="2">
    <source>
        <dbReference type="ARBA" id="ARBA00022448"/>
    </source>
</evidence>
<feature type="transmembrane region" description="Helical" evidence="7">
    <location>
        <begin position="65"/>
        <end position="89"/>
    </location>
</feature>
<evidence type="ECO:0000256" key="5">
    <source>
        <dbReference type="ARBA" id="ARBA00022989"/>
    </source>
</evidence>
<feature type="transmembrane region" description="Helical" evidence="7">
    <location>
        <begin position="134"/>
        <end position="153"/>
    </location>
</feature>
<feature type="transmembrane region" description="Helical" evidence="7">
    <location>
        <begin position="7"/>
        <end position="28"/>
    </location>
</feature>
<evidence type="ECO:0000313" key="9">
    <source>
        <dbReference type="EMBL" id="KMW14514.1"/>
    </source>
</evidence>
<name>A0A0J9BQV5_9FIRM</name>
<evidence type="ECO:0000256" key="6">
    <source>
        <dbReference type="ARBA" id="ARBA00023136"/>
    </source>
</evidence>
<evidence type="ECO:0000259" key="8">
    <source>
        <dbReference type="PROSITE" id="PS50928"/>
    </source>
</evidence>
<reference evidence="9 10" key="1">
    <citation type="submission" date="2011-04" db="EMBL/GenBank/DDBJ databases">
        <title>The Genome Sequence of Clostridium citroniae WAL-19142.</title>
        <authorList>
            <consortium name="The Broad Institute Genome Sequencing Platform"/>
            <person name="Earl A."/>
            <person name="Ward D."/>
            <person name="Feldgarden M."/>
            <person name="Gevers D."/>
            <person name="Warren Y.A."/>
            <person name="Tyrrell K.L."/>
            <person name="Citron D.M."/>
            <person name="Goldstein E.J."/>
            <person name="Daigneault M."/>
            <person name="Allen-Vercoe E."/>
            <person name="Young S.K."/>
            <person name="Zeng Q."/>
            <person name="Gargeya S."/>
            <person name="Fitzgerald M."/>
            <person name="Haas B."/>
            <person name="Abouelleil A."/>
            <person name="Alvarado L."/>
            <person name="Arachchi H.M."/>
            <person name="Berlin A."/>
            <person name="Brown A."/>
            <person name="Chapman S.B."/>
            <person name="Chen Z."/>
            <person name="Dunbar C."/>
            <person name="Freedman E."/>
            <person name="Gearin G."/>
            <person name="Gellesch M."/>
            <person name="Goldberg J."/>
            <person name="Griggs A."/>
            <person name="Gujja S."/>
            <person name="Heilman E.R."/>
            <person name="Heiman D."/>
            <person name="Howarth C."/>
            <person name="Larson L."/>
            <person name="Lui A."/>
            <person name="MacDonald P.J."/>
            <person name="Mehta T."/>
            <person name="Montmayeur A."/>
            <person name="Murphy C."/>
            <person name="Neiman D."/>
            <person name="Pearson M."/>
            <person name="Priest M."/>
            <person name="Roberts A."/>
            <person name="Saif S."/>
            <person name="Shea T."/>
            <person name="Shenoy N."/>
            <person name="Sisk P."/>
            <person name="Stolte C."/>
            <person name="Sykes S."/>
            <person name="White J."/>
            <person name="Yandava C."/>
            <person name="Wortman J."/>
            <person name="Nusbaum C."/>
            <person name="Birren B."/>
        </authorList>
    </citation>
    <scope>NUCLEOTIDE SEQUENCE [LARGE SCALE GENOMIC DNA]</scope>
    <source>
        <strain evidence="9 10">WAL-19142</strain>
    </source>
</reference>
<feature type="transmembrane region" description="Helical" evidence="7">
    <location>
        <begin position="238"/>
        <end position="257"/>
    </location>
</feature>
<dbReference type="EMBL" id="ADLK01000037">
    <property type="protein sequence ID" value="KMW14514.1"/>
    <property type="molecule type" value="Genomic_DNA"/>
</dbReference>
<dbReference type="GeneID" id="93164236"/>
<dbReference type="GO" id="GO:0055085">
    <property type="term" value="P:transmembrane transport"/>
    <property type="evidence" value="ECO:0007669"/>
    <property type="project" value="InterPro"/>
</dbReference>
<keyword evidence="2 7" id="KW-0813">Transport</keyword>
<evidence type="ECO:0000256" key="1">
    <source>
        <dbReference type="ARBA" id="ARBA00004651"/>
    </source>
</evidence>
<keyword evidence="5 7" id="KW-1133">Transmembrane helix</keyword>
<evidence type="ECO:0000256" key="4">
    <source>
        <dbReference type="ARBA" id="ARBA00022692"/>
    </source>
</evidence>
<feature type="transmembrane region" description="Helical" evidence="7">
    <location>
        <begin position="101"/>
        <end position="122"/>
    </location>
</feature>
<protein>
    <recommendedName>
        <fullName evidence="8">ABC transmembrane type-1 domain-containing protein</fullName>
    </recommendedName>
</protein>
<organism evidence="9 10">
    <name type="scientific">[Clostridium] citroniae WAL-19142</name>
    <dbReference type="NCBI Taxonomy" id="742734"/>
    <lineage>
        <taxon>Bacteria</taxon>
        <taxon>Bacillati</taxon>
        <taxon>Bacillota</taxon>
        <taxon>Clostridia</taxon>
        <taxon>Lachnospirales</taxon>
        <taxon>Lachnospiraceae</taxon>
        <taxon>Enterocloster</taxon>
    </lineage>
</organism>
<evidence type="ECO:0000256" key="3">
    <source>
        <dbReference type="ARBA" id="ARBA00022475"/>
    </source>
</evidence>
<dbReference type="SUPFAM" id="SSF161098">
    <property type="entry name" value="MetI-like"/>
    <property type="match status" value="1"/>
</dbReference>
<dbReference type="CDD" id="cd06261">
    <property type="entry name" value="TM_PBP2"/>
    <property type="match status" value="1"/>
</dbReference>
<gene>
    <name evidence="9" type="ORF">HMPREF9470_04820</name>
</gene>
<dbReference type="PANTHER" id="PTHR43744:SF12">
    <property type="entry name" value="ABC TRANSPORTER PERMEASE PROTEIN MG189-RELATED"/>
    <property type="match status" value="1"/>
</dbReference>
<dbReference type="Proteomes" id="UP000037392">
    <property type="component" value="Unassembled WGS sequence"/>
</dbReference>
<dbReference type="AlphaFoldDB" id="A0A0J9BQV5"/>
<comment type="caution">
    <text evidence="9">The sequence shown here is derived from an EMBL/GenBank/DDBJ whole genome shotgun (WGS) entry which is preliminary data.</text>
</comment>
<sequence length="272" mass="30656">MKRRQSLVLIITILLAVLFAVPIYLIIINSFKPYGDIFADPLKFPFHPTFDNFKNVWKQADFIKYFLNTVISTSVGLGIVVAVSSLASYKLSRTKTGLSRLLFFYFTVSMLLPFEVIMLPLVQLLKKWHMLNNLAALGLIEASTKIAFSIFLYHGFIKSIPVQLDEAARIDGCSEVGLFIKIIFPLMKPITSTVIVLNILTFWNSFLLPLLVLTKKEVKTLPLFAYSFIGQYSSNYDLQLPAVILTGLPLVIFYLIMQKNIVKGLTMGSVKG</sequence>
<comment type="similarity">
    <text evidence="7">Belongs to the binding-protein-dependent transport system permease family.</text>
</comment>
<dbReference type="OrthoDB" id="9772609at2"/>
<evidence type="ECO:0000256" key="7">
    <source>
        <dbReference type="RuleBase" id="RU363032"/>
    </source>
</evidence>
<feature type="domain" description="ABC transmembrane type-1" evidence="8">
    <location>
        <begin position="66"/>
        <end position="257"/>
    </location>
</feature>
<proteinExistence type="inferred from homology"/>
<dbReference type="InterPro" id="IPR000515">
    <property type="entry name" value="MetI-like"/>
</dbReference>
<dbReference type="InterPro" id="IPR035906">
    <property type="entry name" value="MetI-like_sf"/>
</dbReference>
<keyword evidence="4 7" id="KW-0812">Transmembrane</keyword>